<evidence type="ECO:0000256" key="1">
    <source>
        <dbReference type="SAM" id="Phobius"/>
    </source>
</evidence>
<keyword evidence="1" id="KW-1133">Transmembrane helix</keyword>
<evidence type="ECO:0000313" key="3">
    <source>
        <dbReference type="Proteomes" id="UP000032352"/>
    </source>
</evidence>
<evidence type="ECO:0000313" key="2">
    <source>
        <dbReference type="EMBL" id="WDE07431.1"/>
    </source>
</evidence>
<dbReference type="AlphaFoldDB" id="A0AAE9Z632"/>
<protein>
    <submittedName>
        <fullName evidence="2">Uncharacterized protein</fullName>
    </submittedName>
</protein>
<feature type="transmembrane region" description="Helical" evidence="1">
    <location>
        <begin position="123"/>
        <end position="144"/>
    </location>
</feature>
<dbReference type="KEGG" id="tvd:SG34_011380"/>
<dbReference type="RefSeq" id="WP_044837877.1">
    <property type="nucleotide sequence ID" value="NZ_CP059733.1"/>
</dbReference>
<sequence length="326" mass="36385">MIDILGIAIAFITTMLLFSVLVTALVQAVQQLRSKKHKGLVSGMSKFADAIAELEPGFNTGKFQQLVTSGIVVEKAQYVDFTKVQHVYRQLSATKGIEDVHLQQMFEQAEDEMRLVFKQHMDIASIVISAVIVVVMQLDAFALLNRLSVDREFRQALAAQGQAVLVAPKLGQAAPFSDIERKVNRQFVEELPPEYPLLQELAGQENANKKDALAAFSQLMQQVPAMSEEEVEVLRQDYLAALEKELVLAQQQSVTSAMEQYRSLSKFGFQVLPVKSMDYYLSWQTLLGLLFSAILISFGAPFWFNILKSVVGLKDAMALKHEVKKG</sequence>
<reference evidence="2 3" key="1">
    <citation type="journal article" date="2015" name="Genome Announc.">
        <title>Draft Genome Sequences of Marine Isolates of Thalassomonas viridans and Thalassomonas actiniarum.</title>
        <authorList>
            <person name="Olonade I."/>
            <person name="van Zyl L.J."/>
            <person name="Trindade M."/>
        </authorList>
    </citation>
    <scope>NUCLEOTIDE SEQUENCE [LARGE SCALE GENOMIC DNA]</scope>
    <source>
        <strain evidence="2 3">XOM25</strain>
    </source>
</reference>
<dbReference type="EMBL" id="CP059733">
    <property type="protein sequence ID" value="WDE07431.1"/>
    <property type="molecule type" value="Genomic_DNA"/>
</dbReference>
<feature type="transmembrane region" description="Helical" evidence="1">
    <location>
        <begin position="281"/>
        <end position="304"/>
    </location>
</feature>
<organism evidence="2 3">
    <name type="scientific">Thalassomonas viridans</name>
    <dbReference type="NCBI Taxonomy" id="137584"/>
    <lineage>
        <taxon>Bacteria</taxon>
        <taxon>Pseudomonadati</taxon>
        <taxon>Pseudomonadota</taxon>
        <taxon>Gammaproteobacteria</taxon>
        <taxon>Alteromonadales</taxon>
        <taxon>Colwelliaceae</taxon>
        <taxon>Thalassomonas</taxon>
    </lineage>
</organism>
<reference evidence="2 3" key="2">
    <citation type="journal article" date="2022" name="Mar. Drugs">
        <title>Bioassay-Guided Fractionation Leads to the Detection of Cholic Acid Generated by the Rare Thalassomonas sp.</title>
        <authorList>
            <person name="Pheiffer F."/>
            <person name="Schneider Y.K."/>
            <person name="Hansen E.H."/>
            <person name="Andersen J.H."/>
            <person name="Isaksson J."/>
            <person name="Busche T."/>
            <person name="R C."/>
            <person name="Kalinowski J."/>
            <person name="Zyl L.V."/>
            <person name="Trindade M."/>
        </authorList>
    </citation>
    <scope>NUCLEOTIDE SEQUENCE [LARGE SCALE GENOMIC DNA]</scope>
    <source>
        <strain evidence="2 3">XOM25</strain>
    </source>
</reference>
<gene>
    <name evidence="2" type="ORF">SG34_011380</name>
</gene>
<keyword evidence="1" id="KW-0472">Membrane</keyword>
<proteinExistence type="predicted"/>
<accession>A0AAE9Z632</accession>
<name>A0AAE9Z632_9GAMM</name>
<dbReference type="Proteomes" id="UP000032352">
    <property type="component" value="Chromosome"/>
</dbReference>
<keyword evidence="3" id="KW-1185">Reference proteome</keyword>
<feature type="transmembrane region" description="Helical" evidence="1">
    <location>
        <begin position="6"/>
        <end position="29"/>
    </location>
</feature>
<keyword evidence="1" id="KW-0812">Transmembrane</keyword>